<dbReference type="Proteomes" id="UP001555100">
    <property type="component" value="Unassembled WGS sequence"/>
</dbReference>
<name>A0ABV3NB67_9ACTO</name>
<protein>
    <submittedName>
        <fullName evidence="2">Glycosyltransferase family A protein</fullName>
        <ecNumber evidence="2">2.4.-.-</ecNumber>
    </submittedName>
</protein>
<dbReference type="InterPro" id="IPR001173">
    <property type="entry name" value="Glyco_trans_2-like"/>
</dbReference>
<dbReference type="PANTHER" id="PTHR43179">
    <property type="entry name" value="RHAMNOSYLTRANSFERASE WBBL"/>
    <property type="match status" value="1"/>
</dbReference>
<sequence>MVDISIIVPVFQRKDIASQFFQSLRETLTSASNTQIIIIDDGSPLETSTFLRKETGRLKELGLTIELVSHDTNLGCGMSLNDGLHRVEGEAIVFADSDLILVPGWHRPLIEALTLKTEDTREYGGMAASALIYPQTGGVQHAGVRFGSYWLRHWKLNADPSTLSPLKQSVQLAPFALFAITREVLVTVGNIDVSYRNGYEDFDFQMRARAEGFRTSLVTAHPSYHWEMRSGPARNENRKANLGRFIST</sequence>
<gene>
    <name evidence="2" type="ORF">V3M73_05395</name>
</gene>
<dbReference type="CDD" id="cd00761">
    <property type="entry name" value="Glyco_tranf_GTA_type"/>
    <property type="match status" value="1"/>
</dbReference>
<dbReference type="InterPro" id="IPR029044">
    <property type="entry name" value="Nucleotide-diphossugar_trans"/>
</dbReference>
<comment type="caution">
    <text evidence="2">The sequence shown here is derived from an EMBL/GenBank/DDBJ whole genome shotgun (WGS) entry which is preliminary data.</text>
</comment>
<dbReference type="GO" id="GO:0016757">
    <property type="term" value="F:glycosyltransferase activity"/>
    <property type="evidence" value="ECO:0007669"/>
    <property type="project" value="UniProtKB-KW"/>
</dbReference>
<dbReference type="EC" id="2.4.-.-" evidence="2"/>
<evidence type="ECO:0000313" key="3">
    <source>
        <dbReference type="Proteomes" id="UP001555100"/>
    </source>
</evidence>
<reference evidence="2 3" key="1">
    <citation type="submission" date="2024-01" db="EMBL/GenBank/DDBJ databases">
        <title>Genomic analysis and antimicrobial resistance profiles of Trueperella pyogenes isolated from domestic and wild animals.</title>
        <authorList>
            <person name="Magossi G."/>
            <person name="Gzyl K.E."/>
            <person name="Holman D.B."/>
            <person name="Amat S."/>
        </authorList>
    </citation>
    <scope>NUCLEOTIDE SEQUENCE [LARGE SCALE GENOMIC DNA]</scope>
    <source>
        <strain evidence="2 3">1494</strain>
    </source>
</reference>
<feature type="domain" description="Glycosyltransferase 2-like" evidence="1">
    <location>
        <begin position="5"/>
        <end position="113"/>
    </location>
</feature>
<evidence type="ECO:0000259" key="1">
    <source>
        <dbReference type="Pfam" id="PF00535"/>
    </source>
</evidence>
<dbReference type="PANTHER" id="PTHR43179:SF7">
    <property type="entry name" value="RHAMNOSYLTRANSFERASE WBBL"/>
    <property type="match status" value="1"/>
</dbReference>
<dbReference type="EMBL" id="JBAGNM010000004">
    <property type="protein sequence ID" value="MEW6954455.1"/>
    <property type="molecule type" value="Genomic_DNA"/>
</dbReference>
<dbReference type="Pfam" id="PF00535">
    <property type="entry name" value="Glycos_transf_2"/>
    <property type="match status" value="1"/>
</dbReference>
<keyword evidence="2" id="KW-0328">Glycosyltransferase</keyword>
<keyword evidence="3" id="KW-1185">Reference proteome</keyword>
<dbReference type="SUPFAM" id="SSF53448">
    <property type="entry name" value="Nucleotide-diphospho-sugar transferases"/>
    <property type="match status" value="1"/>
</dbReference>
<evidence type="ECO:0000313" key="2">
    <source>
        <dbReference type="EMBL" id="MEW6954455.1"/>
    </source>
</evidence>
<keyword evidence="2" id="KW-0808">Transferase</keyword>
<accession>A0ABV3NB67</accession>
<dbReference type="Gene3D" id="3.90.550.10">
    <property type="entry name" value="Spore Coat Polysaccharide Biosynthesis Protein SpsA, Chain A"/>
    <property type="match status" value="1"/>
</dbReference>
<proteinExistence type="predicted"/>
<organism evidence="2 3">
    <name type="scientific">Trueperella pyogenes</name>
    <dbReference type="NCBI Taxonomy" id="1661"/>
    <lineage>
        <taxon>Bacteria</taxon>
        <taxon>Bacillati</taxon>
        <taxon>Actinomycetota</taxon>
        <taxon>Actinomycetes</taxon>
        <taxon>Actinomycetales</taxon>
        <taxon>Actinomycetaceae</taxon>
        <taxon>Trueperella</taxon>
    </lineage>
</organism>
<dbReference type="RefSeq" id="WP_234409999.1">
    <property type="nucleotide sequence ID" value="NZ_CP007519.1"/>
</dbReference>